<dbReference type="InterPro" id="IPR011990">
    <property type="entry name" value="TPR-like_helical_dom_sf"/>
</dbReference>
<dbReference type="InterPro" id="IPR053163">
    <property type="entry name" value="HTH-type_regulator_Rgg"/>
</dbReference>
<proteinExistence type="predicted"/>
<dbReference type="CDD" id="cd00093">
    <property type="entry name" value="HTH_XRE"/>
    <property type="match status" value="1"/>
</dbReference>
<evidence type="ECO:0000313" key="3">
    <source>
        <dbReference type="Proteomes" id="UP001152172"/>
    </source>
</evidence>
<gene>
    <name evidence="2" type="ORF">M9R61_17170</name>
</gene>
<organism evidence="2 3">
    <name type="scientific">Psychrobacillus psychrodurans</name>
    <dbReference type="NCBI Taxonomy" id="126157"/>
    <lineage>
        <taxon>Bacteria</taxon>
        <taxon>Bacillati</taxon>
        <taxon>Bacillota</taxon>
        <taxon>Bacilli</taxon>
        <taxon>Bacillales</taxon>
        <taxon>Bacillaceae</taxon>
        <taxon>Psychrobacillus</taxon>
    </lineage>
</organism>
<dbReference type="Proteomes" id="UP001152172">
    <property type="component" value="Unassembled WGS sequence"/>
</dbReference>
<protein>
    <submittedName>
        <fullName evidence="2">Helix-turn-helix domain-containing protein</fullName>
    </submittedName>
</protein>
<comment type="caution">
    <text evidence="2">The sequence shown here is derived from an EMBL/GenBank/DDBJ whole genome shotgun (WGS) entry which is preliminary data.</text>
</comment>
<dbReference type="EMBL" id="JAMKBI010000015">
    <property type="protein sequence ID" value="MCZ8535039.1"/>
    <property type="molecule type" value="Genomic_DNA"/>
</dbReference>
<sequence>MTLSDTIREIRLSKGLSQKQVSNGFLSQGNYSKFENETIEINASTFIGILNNLNIELEEFLYNKDGYRYSDKERIFRDFFRVPVNSQALLENLVLKCEIYLETNADSLVSLIKKISLFLIESIKNSDI</sequence>
<reference evidence="2" key="1">
    <citation type="submission" date="2022-05" db="EMBL/GenBank/DDBJ databases">
        <authorList>
            <person name="Colautti A."/>
            <person name="Iacumin L."/>
        </authorList>
    </citation>
    <scope>NUCLEOTIDE SEQUENCE</scope>
    <source>
        <strain evidence="2">DSM 30747</strain>
    </source>
</reference>
<dbReference type="Gene3D" id="1.25.40.10">
    <property type="entry name" value="Tetratricopeptide repeat domain"/>
    <property type="match status" value="1"/>
</dbReference>
<dbReference type="PANTHER" id="PTHR37038">
    <property type="entry name" value="TRANSCRIPTIONAL REGULATOR-RELATED"/>
    <property type="match status" value="1"/>
</dbReference>
<dbReference type="AlphaFoldDB" id="A0A9X3LD42"/>
<name>A0A9X3LD42_9BACI</name>
<dbReference type="RefSeq" id="WP_269923061.1">
    <property type="nucleotide sequence ID" value="NZ_JAMKBI010000015.1"/>
</dbReference>
<dbReference type="GO" id="GO:0003677">
    <property type="term" value="F:DNA binding"/>
    <property type="evidence" value="ECO:0007669"/>
    <property type="project" value="InterPro"/>
</dbReference>
<dbReference type="PROSITE" id="PS50943">
    <property type="entry name" value="HTH_CROC1"/>
    <property type="match status" value="1"/>
</dbReference>
<accession>A0A9X3LD42</accession>
<dbReference type="Pfam" id="PF01381">
    <property type="entry name" value="HTH_3"/>
    <property type="match status" value="1"/>
</dbReference>
<dbReference type="SMART" id="SM00530">
    <property type="entry name" value="HTH_XRE"/>
    <property type="match status" value="1"/>
</dbReference>
<dbReference type="InterPro" id="IPR001387">
    <property type="entry name" value="Cro/C1-type_HTH"/>
</dbReference>
<evidence type="ECO:0000259" key="1">
    <source>
        <dbReference type="PROSITE" id="PS50943"/>
    </source>
</evidence>
<keyword evidence="3" id="KW-1185">Reference proteome</keyword>
<evidence type="ECO:0000313" key="2">
    <source>
        <dbReference type="EMBL" id="MCZ8535039.1"/>
    </source>
</evidence>
<feature type="domain" description="HTH cro/C1-type" evidence="1">
    <location>
        <begin position="7"/>
        <end position="60"/>
    </location>
</feature>
<dbReference type="SUPFAM" id="SSF47413">
    <property type="entry name" value="lambda repressor-like DNA-binding domains"/>
    <property type="match status" value="1"/>
</dbReference>
<dbReference type="InterPro" id="IPR010982">
    <property type="entry name" value="Lambda_DNA-bd_dom_sf"/>
</dbReference>